<evidence type="ECO:0000259" key="12">
    <source>
        <dbReference type="PROSITE" id="PS50885"/>
    </source>
</evidence>
<reference evidence="13 14" key="1">
    <citation type="submission" date="2023-01" db="EMBL/GenBank/DDBJ databases">
        <title>Novel diversity within Roseofilum (Cyanobacteria; Desertifilaceae) from marine benthic mats with descriptions of four novel species.</title>
        <authorList>
            <person name="Wang Y."/>
            <person name="Berthold D.E."/>
            <person name="Hu J."/>
            <person name="Lefler F.W."/>
            <person name="Laughinghouse H.D. IV."/>
        </authorList>
    </citation>
    <scope>NUCLEOTIDE SEQUENCE [LARGE SCALE GENOMIC DNA]</scope>
    <source>
        <strain evidence="13 14">BLCC-M114</strain>
    </source>
</reference>
<dbReference type="CDD" id="cd00082">
    <property type="entry name" value="HisKA"/>
    <property type="match status" value="1"/>
</dbReference>
<dbReference type="PANTHER" id="PTHR43047">
    <property type="entry name" value="TWO-COMPONENT HISTIDINE PROTEIN KINASE"/>
    <property type="match status" value="1"/>
</dbReference>
<feature type="domain" description="HAMP" evidence="12">
    <location>
        <begin position="254"/>
        <end position="307"/>
    </location>
</feature>
<comment type="caution">
    <text evidence="13">The sequence shown here is derived from an EMBL/GenBank/DDBJ whole genome shotgun (WGS) entry which is preliminary data.</text>
</comment>
<dbReference type="Gene3D" id="1.10.287.130">
    <property type="match status" value="1"/>
</dbReference>
<evidence type="ECO:0000256" key="1">
    <source>
        <dbReference type="ARBA" id="ARBA00000085"/>
    </source>
</evidence>
<dbReference type="InterPro" id="IPR036890">
    <property type="entry name" value="HATPase_C_sf"/>
</dbReference>
<dbReference type="CDD" id="cd06225">
    <property type="entry name" value="HAMP"/>
    <property type="match status" value="1"/>
</dbReference>
<evidence type="ECO:0000259" key="10">
    <source>
        <dbReference type="PROSITE" id="PS50109"/>
    </source>
</evidence>
<dbReference type="Gene3D" id="6.10.340.10">
    <property type="match status" value="1"/>
</dbReference>
<keyword evidence="9" id="KW-0472">Membrane</keyword>
<proteinExistence type="predicted"/>
<dbReference type="Gene3D" id="3.30.565.10">
    <property type="entry name" value="Histidine kinase-like ATPase, C-terminal domain"/>
    <property type="match status" value="1"/>
</dbReference>
<feature type="domain" description="Histidine kinase" evidence="10">
    <location>
        <begin position="329"/>
        <end position="553"/>
    </location>
</feature>
<dbReference type="Proteomes" id="UP001235849">
    <property type="component" value="Unassembled WGS sequence"/>
</dbReference>
<dbReference type="InterPro" id="IPR001789">
    <property type="entry name" value="Sig_transdc_resp-reg_receiver"/>
</dbReference>
<dbReference type="SMART" id="SM00387">
    <property type="entry name" value="HATPase_c"/>
    <property type="match status" value="1"/>
</dbReference>
<protein>
    <recommendedName>
        <fullName evidence="3">histidine kinase</fullName>
        <ecNumber evidence="3">2.7.13.3</ecNumber>
    </recommendedName>
</protein>
<dbReference type="Gene3D" id="3.40.50.2300">
    <property type="match status" value="1"/>
</dbReference>
<dbReference type="PANTHER" id="PTHR43047:SF72">
    <property type="entry name" value="OSMOSENSING HISTIDINE PROTEIN KINASE SLN1"/>
    <property type="match status" value="1"/>
</dbReference>
<name>A0ABT7B0A7_9CYAN</name>
<gene>
    <name evidence="13" type="ORF">PMG25_00680</name>
</gene>
<dbReference type="PROSITE" id="PS50110">
    <property type="entry name" value="RESPONSE_REGULATORY"/>
    <property type="match status" value="1"/>
</dbReference>
<dbReference type="InterPro" id="IPR004358">
    <property type="entry name" value="Sig_transdc_His_kin-like_C"/>
</dbReference>
<comment type="catalytic activity">
    <reaction evidence="1">
        <text>ATP + protein L-histidine = ADP + protein N-phospho-L-histidine.</text>
        <dbReference type="EC" id="2.7.13.3"/>
    </reaction>
</comment>
<dbReference type="EMBL" id="JAQOSO010000002">
    <property type="protein sequence ID" value="MDJ1172604.1"/>
    <property type="molecule type" value="Genomic_DNA"/>
</dbReference>
<dbReference type="InterPro" id="IPR005467">
    <property type="entry name" value="His_kinase_dom"/>
</dbReference>
<dbReference type="CDD" id="cd17546">
    <property type="entry name" value="REC_hyHK_CKI1_RcsC-like"/>
    <property type="match status" value="1"/>
</dbReference>
<dbReference type="RefSeq" id="WP_283764987.1">
    <property type="nucleotide sequence ID" value="NZ_JAQOSO010000002.1"/>
</dbReference>
<dbReference type="InterPro" id="IPR003594">
    <property type="entry name" value="HATPase_dom"/>
</dbReference>
<keyword evidence="4 8" id="KW-0597">Phosphoprotein</keyword>
<dbReference type="SUPFAM" id="SSF52172">
    <property type="entry name" value="CheY-like"/>
    <property type="match status" value="1"/>
</dbReference>
<evidence type="ECO:0000256" key="2">
    <source>
        <dbReference type="ARBA" id="ARBA00004370"/>
    </source>
</evidence>
<feature type="modified residue" description="4-aspartylphosphate" evidence="8">
    <location>
        <position position="626"/>
    </location>
</feature>
<evidence type="ECO:0000256" key="8">
    <source>
        <dbReference type="PROSITE-ProRule" id="PRU00169"/>
    </source>
</evidence>
<evidence type="ECO:0000256" key="5">
    <source>
        <dbReference type="ARBA" id="ARBA00022679"/>
    </source>
</evidence>
<dbReference type="Pfam" id="PF00512">
    <property type="entry name" value="HisKA"/>
    <property type="match status" value="1"/>
</dbReference>
<keyword evidence="6" id="KW-0418">Kinase</keyword>
<dbReference type="Pfam" id="PF02518">
    <property type="entry name" value="HATPase_c"/>
    <property type="match status" value="1"/>
</dbReference>
<dbReference type="SUPFAM" id="SSF158472">
    <property type="entry name" value="HAMP domain-like"/>
    <property type="match status" value="1"/>
</dbReference>
<dbReference type="PROSITE" id="PS50885">
    <property type="entry name" value="HAMP"/>
    <property type="match status" value="1"/>
</dbReference>
<dbReference type="SMART" id="SM00388">
    <property type="entry name" value="HisKA"/>
    <property type="match status" value="1"/>
</dbReference>
<comment type="subcellular location">
    <subcellularLocation>
        <location evidence="2">Membrane</location>
    </subcellularLocation>
</comment>
<dbReference type="Pfam" id="PF00672">
    <property type="entry name" value="HAMP"/>
    <property type="match status" value="1"/>
</dbReference>
<feature type="transmembrane region" description="Helical" evidence="9">
    <location>
        <begin position="232"/>
        <end position="251"/>
    </location>
</feature>
<evidence type="ECO:0000256" key="6">
    <source>
        <dbReference type="ARBA" id="ARBA00022777"/>
    </source>
</evidence>
<evidence type="ECO:0000256" key="4">
    <source>
        <dbReference type="ARBA" id="ARBA00022553"/>
    </source>
</evidence>
<keyword evidence="7" id="KW-0902">Two-component regulatory system</keyword>
<organism evidence="13 14">
    <name type="scientific">Roseofilum capinflatum BLCC-M114</name>
    <dbReference type="NCBI Taxonomy" id="3022440"/>
    <lineage>
        <taxon>Bacteria</taxon>
        <taxon>Bacillati</taxon>
        <taxon>Cyanobacteriota</taxon>
        <taxon>Cyanophyceae</taxon>
        <taxon>Desertifilales</taxon>
        <taxon>Desertifilaceae</taxon>
        <taxon>Roseofilum</taxon>
        <taxon>Roseofilum capinflatum</taxon>
    </lineage>
</organism>
<evidence type="ECO:0000256" key="3">
    <source>
        <dbReference type="ARBA" id="ARBA00012438"/>
    </source>
</evidence>
<evidence type="ECO:0000256" key="7">
    <source>
        <dbReference type="ARBA" id="ARBA00023012"/>
    </source>
</evidence>
<dbReference type="InterPro" id="IPR036097">
    <property type="entry name" value="HisK_dim/P_sf"/>
</dbReference>
<evidence type="ECO:0000256" key="9">
    <source>
        <dbReference type="SAM" id="Phobius"/>
    </source>
</evidence>
<sequence>MINKIQQWWTHSSFRDRAIEPINHLSISQKIAIGYGVSLGVAIFGTLAGLFIGEYYQHRADQELAIASRQQLLLKDQENAVFAIRLHPQRLIGILGDTIWFSYEADKFLADIDRVEEATQAFEQFLQNYAYASDVDLPKLQNTLARYRQVTQDYKTLILKLWGKIDPPSLTANQIEPARQTIIDTLTSQEATQIAIEFDRLLETLVWIEEVIDNQYHRAEVERIQAEELRRWIIVASIASSLLLSSVLVFLTSSAIARPLQSLEQVATQITQDSNFNLRCPVTTQDEVATVSQAFNQLVERISTYTQELEKARLSADEANQAKSEFLANMSHELRTPLNGILGYTQIMERTEDLNSQRHGVKIIDQCGTHLLNLINDILDLAKIEARKLDLIPQEFHFPAFLSGIAEMSRVRADKKEIQFEYTQHPGLPKAVIADDKRLRQVLLNLLGNSIKFTHQGRVILKVEPLEDLPTTSENHLWLRFTIQDTGVGMSLDQLQKIFLPFEQVGAKSQQAQGTGLGLAISQQIIGLMASEIQVTSVLGEGSQFWFDLELPTAESWGTVLHEEQNEIIGYLGPRRKILIVDDKEVNRQMLREVLRSLDFDCREASNGERGLALAQTFHPDLIITDLVMPVLDGFEMTRRLRAQPEFEDLTIIASSASVLTQDQVASIEAGCDDFLTKPIDFQQLFTLLKKYLHLDWVTRSLDPDPPTVESGDCPKNQELPPLETLEKIMEAAKIGDIEGIEIVVQSLKNYNGTYHWFCQQVMEKLEEFDDQGIIKMIDATVQNANPKV</sequence>
<dbReference type="InterPro" id="IPR003660">
    <property type="entry name" value="HAMP_dom"/>
</dbReference>
<evidence type="ECO:0000313" key="13">
    <source>
        <dbReference type="EMBL" id="MDJ1172604.1"/>
    </source>
</evidence>
<accession>A0ABT7B0A7</accession>
<dbReference type="Pfam" id="PF00072">
    <property type="entry name" value="Response_reg"/>
    <property type="match status" value="1"/>
</dbReference>
<feature type="transmembrane region" description="Helical" evidence="9">
    <location>
        <begin position="31"/>
        <end position="52"/>
    </location>
</feature>
<evidence type="ECO:0000313" key="14">
    <source>
        <dbReference type="Proteomes" id="UP001235849"/>
    </source>
</evidence>
<evidence type="ECO:0000259" key="11">
    <source>
        <dbReference type="PROSITE" id="PS50110"/>
    </source>
</evidence>
<dbReference type="EC" id="2.7.13.3" evidence="3"/>
<keyword evidence="5" id="KW-0808">Transferase</keyword>
<keyword evidence="9" id="KW-0812">Transmembrane</keyword>
<keyword evidence="14" id="KW-1185">Reference proteome</keyword>
<dbReference type="PRINTS" id="PR00344">
    <property type="entry name" value="BCTRLSENSOR"/>
</dbReference>
<dbReference type="InterPro" id="IPR011006">
    <property type="entry name" value="CheY-like_superfamily"/>
</dbReference>
<dbReference type="SMART" id="SM00448">
    <property type="entry name" value="REC"/>
    <property type="match status" value="1"/>
</dbReference>
<dbReference type="PROSITE" id="PS50109">
    <property type="entry name" value="HIS_KIN"/>
    <property type="match status" value="1"/>
</dbReference>
<dbReference type="SUPFAM" id="SSF47384">
    <property type="entry name" value="Homodimeric domain of signal transducing histidine kinase"/>
    <property type="match status" value="1"/>
</dbReference>
<dbReference type="CDD" id="cd16922">
    <property type="entry name" value="HATPase_EvgS-ArcB-TorS-like"/>
    <property type="match status" value="1"/>
</dbReference>
<dbReference type="SMART" id="SM00304">
    <property type="entry name" value="HAMP"/>
    <property type="match status" value="1"/>
</dbReference>
<keyword evidence="9" id="KW-1133">Transmembrane helix</keyword>
<dbReference type="SUPFAM" id="SSF55874">
    <property type="entry name" value="ATPase domain of HSP90 chaperone/DNA topoisomerase II/histidine kinase"/>
    <property type="match status" value="1"/>
</dbReference>
<dbReference type="InterPro" id="IPR003661">
    <property type="entry name" value="HisK_dim/P_dom"/>
</dbReference>
<feature type="domain" description="Response regulatory" evidence="11">
    <location>
        <begin position="577"/>
        <end position="693"/>
    </location>
</feature>